<sequence>MKSVQIRWLLAAWLLGLLADGHAQPLRGIVRNQSTRQIIESAYVTLGRAPDSVVVAFTRTNATGLFELVYALETGKQYYLNVSHISYRTALQPVSLPVSNLVEIGMEPGGLLLNEVQVTARIPVREQGDSTRYKVDAFRNGSERTLEEVLKKMPNVRVEQNGDIYFKERRVEKVLLDGDDLIGETYQLATRSINPALLNEVQAIENFSENKLLRKIEQSETTVLNLTVNNSQKALLFGTVDVGVGPQRYNGITNLFSYSKYAKAFAVLSANNVGTRHLDLSDAAANVLTDARPASELLVKPFTQTSQPFIRNLNSPLENVNNERVGTFNVAINPVKALKITANLSLLRDQVQAGRSQRYELIGSDTLLRYQQTDSLRQRPTLALLRLRADYSLTDRTALVYKGTTGTKTINLSQATQFTTGDDVSRFPQQFTNQIYDSQHLLELTHKLTTTQALVLSAQATDTRLTERYDTRLDSALATATFGTRWLPGGAFEQLVSQRNQLYGGQLQWMYGTKLRKFEQQVGYTDNQFEAAVHQREGGFPINNTPLSLSRQTIYSRTTGRLLWPRLEIAGIFQLSHVSATINQQFSRRTPIQANLTVSYRTSNLSRLTLAYERQATPVSNTYLLDQAAVTDFRSAQRGYRGLLFDERNQLSATYLFTDMAFRHMTFLLSAFATRSNSFWNMGDLRFSPDYSVTTLINTPGVYTLGVTSTLEKLVYPISGNIRLNVNLMQNQAQQMVNGQPRNTSHFMPIVTAKYVSVFESPFNVEFSGTYRHTLVSGTQEDQSFRQAFTAMNGYSQLFYRQKKYQISLKAEVNRIRQDNYTFLNANATYQLTPKLTLRAEALNLLNQTTYKQVSITPTTYSMGIYPLLPRMTLLYARYSF</sequence>
<dbReference type="RefSeq" id="WP_381525821.1">
    <property type="nucleotide sequence ID" value="NZ_JBHULN010000016.1"/>
</dbReference>
<dbReference type="SUPFAM" id="SSF49464">
    <property type="entry name" value="Carboxypeptidase regulatory domain-like"/>
    <property type="match status" value="1"/>
</dbReference>
<comment type="subcellular location">
    <subcellularLocation>
        <location evidence="1">Cell outer membrane</location>
    </subcellularLocation>
</comment>
<comment type="caution">
    <text evidence="4">The sequence shown here is derived from an EMBL/GenBank/DDBJ whole genome shotgun (WGS) entry which is preliminary data.</text>
</comment>
<keyword evidence="5" id="KW-1185">Reference proteome</keyword>
<dbReference type="Proteomes" id="UP001597469">
    <property type="component" value="Unassembled WGS sequence"/>
</dbReference>
<dbReference type="EMBL" id="JBHULN010000016">
    <property type="protein sequence ID" value="MFD2573224.1"/>
    <property type="molecule type" value="Genomic_DNA"/>
</dbReference>
<dbReference type="InterPro" id="IPR036942">
    <property type="entry name" value="Beta-barrel_TonB_sf"/>
</dbReference>
<evidence type="ECO:0000256" key="2">
    <source>
        <dbReference type="ARBA" id="ARBA00023136"/>
    </source>
</evidence>
<protein>
    <recommendedName>
        <fullName evidence="6">TonB-dependent receptor</fullName>
    </recommendedName>
</protein>
<accession>A0ABW5MAI3</accession>
<evidence type="ECO:0000313" key="4">
    <source>
        <dbReference type="EMBL" id="MFD2573224.1"/>
    </source>
</evidence>
<gene>
    <name evidence="4" type="ORF">ACFSUS_21455</name>
</gene>
<evidence type="ECO:0000256" key="1">
    <source>
        <dbReference type="ARBA" id="ARBA00004442"/>
    </source>
</evidence>
<proteinExistence type="predicted"/>
<keyword evidence="3" id="KW-0998">Cell outer membrane</keyword>
<organism evidence="4 5">
    <name type="scientific">Spirosoma soli</name>
    <dbReference type="NCBI Taxonomy" id="1770529"/>
    <lineage>
        <taxon>Bacteria</taxon>
        <taxon>Pseudomonadati</taxon>
        <taxon>Bacteroidota</taxon>
        <taxon>Cytophagia</taxon>
        <taxon>Cytophagales</taxon>
        <taxon>Cytophagaceae</taxon>
        <taxon>Spirosoma</taxon>
    </lineage>
</organism>
<evidence type="ECO:0000256" key="3">
    <source>
        <dbReference type="ARBA" id="ARBA00023237"/>
    </source>
</evidence>
<reference evidence="5" key="1">
    <citation type="journal article" date="2019" name="Int. J. Syst. Evol. Microbiol.">
        <title>The Global Catalogue of Microorganisms (GCM) 10K type strain sequencing project: providing services to taxonomists for standard genome sequencing and annotation.</title>
        <authorList>
            <consortium name="The Broad Institute Genomics Platform"/>
            <consortium name="The Broad Institute Genome Sequencing Center for Infectious Disease"/>
            <person name="Wu L."/>
            <person name="Ma J."/>
        </authorList>
    </citation>
    <scope>NUCLEOTIDE SEQUENCE [LARGE SCALE GENOMIC DNA]</scope>
    <source>
        <strain evidence="5">KCTC 42805</strain>
    </source>
</reference>
<name>A0ABW5MAI3_9BACT</name>
<evidence type="ECO:0008006" key="6">
    <source>
        <dbReference type="Google" id="ProtNLM"/>
    </source>
</evidence>
<keyword evidence="2" id="KW-0472">Membrane</keyword>
<evidence type="ECO:0000313" key="5">
    <source>
        <dbReference type="Proteomes" id="UP001597469"/>
    </source>
</evidence>
<dbReference type="InterPro" id="IPR008969">
    <property type="entry name" value="CarboxyPept-like_regulatory"/>
</dbReference>
<dbReference type="SUPFAM" id="SSF56935">
    <property type="entry name" value="Porins"/>
    <property type="match status" value="1"/>
</dbReference>
<dbReference type="Gene3D" id="2.40.170.20">
    <property type="entry name" value="TonB-dependent receptor, beta-barrel domain"/>
    <property type="match status" value="1"/>
</dbReference>